<accession>A0AAV4RMD5</accession>
<gene>
    <name evidence="1" type="ORF">CDAR_593271</name>
</gene>
<protein>
    <submittedName>
        <fullName evidence="1">Uncharacterized protein</fullName>
    </submittedName>
</protein>
<reference evidence="1 2" key="1">
    <citation type="submission" date="2021-06" db="EMBL/GenBank/DDBJ databases">
        <title>Caerostris darwini draft genome.</title>
        <authorList>
            <person name="Kono N."/>
            <person name="Arakawa K."/>
        </authorList>
    </citation>
    <scope>NUCLEOTIDE SEQUENCE [LARGE SCALE GENOMIC DNA]</scope>
</reference>
<comment type="caution">
    <text evidence="1">The sequence shown here is derived from an EMBL/GenBank/DDBJ whole genome shotgun (WGS) entry which is preliminary data.</text>
</comment>
<name>A0AAV4RMD5_9ARAC</name>
<dbReference type="AlphaFoldDB" id="A0AAV4RMD5"/>
<evidence type="ECO:0000313" key="2">
    <source>
        <dbReference type="Proteomes" id="UP001054837"/>
    </source>
</evidence>
<sequence length="105" mass="11802">MCVTVPSVMSGPFFFCCGWGQGRGWWVGLESFVSPKEWDASIWEPNSIKECARMNGLLQSRFHGTLCQSGPIYASRMVIVGRMVGKGCRGNLSSFKEWEDEISER</sequence>
<keyword evidence="2" id="KW-1185">Reference proteome</keyword>
<dbReference type="Proteomes" id="UP001054837">
    <property type="component" value="Unassembled WGS sequence"/>
</dbReference>
<evidence type="ECO:0000313" key="1">
    <source>
        <dbReference type="EMBL" id="GIY22522.1"/>
    </source>
</evidence>
<dbReference type="EMBL" id="BPLQ01006457">
    <property type="protein sequence ID" value="GIY22522.1"/>
    <property type="molecule type" value="Genomic_DNA"/>
</dbReference>
<proteinExistence type="predicted"/>
<organism evidence="1 2">
    <name type="scientific">Caerostris darwini</name>
    <dbReference type="NCBI Taxonomy" id="1538125"/>
    <lineage>
        <taxon>Eukaryota</taxon>
        <taxon>Metazoa</taxon>
        <taxon>Ecdysozoa</taxon>
        <taxon>Arthropoda</taxon>
        <taxon>Chelicerata</taxon>
        <taxon>Arachnida</taxon>
        <taxon>Araneae</taxon>
        <taxon>Araneomorphae</taxon>
        <taxon>Entelegynae</taxon>
        <taxon>Araneoidea</taxon>
        <taxon>Araneidae</taxon>
        <taxon>Caerostris</taxon>
    </lineage>
</organism>